<dbReference type="GeneID" id="29674840"/>
<reference evidence="2 3" key="1">
    <citation type="journal article" date="2009" name="Stand. Genomic Sci.">
        <title>Complete genome sequence of Capnocytophaga ochracea type strain (VPI 2845).</title>
        <authorList>
            <person name="Mavrommatis K."/>
            <person name="Gronow S."/>
            <person name="Saunders E."/>
            <person name="Land M."/>
            <person name="Lapidus A."/>
            <person name="Copeland A."/>
            <person name="Glavina Del Rio T."/>
            <person name="Nolan M."/>
            <person name="Lucas S."/>
            <person name="Chen F."/>
            <person name="Tice H."/>
            <person name="Cheng J.F."/>
            <person name="Bruce D."/>
            <person name="Goodwin L."/>
            <person name="Pitluck S."/>
            <person name="Pati A."/>
            <person name="Ivanova N."/>
            <person name="Chen A."/>
            <person name="Palaniappan K."/>
            <person name="Chain P."/>
            <person name="Hauser L."/>
            <person name="Chang Y.J."/>
            <person name="Jeffries C.D."/>
            <person name="Brettin T."/>
            <person name="Detter J.C."/>
            <person name="Han C."/>
            <person name="Bristow J."/>
            <person name="Goker M."/>
            <person name="Rohde M."/>
            <person name="Eisen J.A."/>
            <person name="Markowitz V."/>
            <person name="Kyrpides N.C."/>
            <person name="Klenk H.P."/>
            <person name="Hugenholtz P."/>
        </authorList>
    </citation>
    <scope>NUCLEOTIDE SEQUENCE [LARGE SCALE GENOMIC DNA]</scope>
    <source>
        <strain evidence="3">ATCC 27872 / DSM 7271 / JCM 12966 / VPI 2845</strain>
    </source>
</reference>
<name>C7M8J1_CAPOD</name>
<dbReference type="eggNOG" id="ENOG5031WK9">
    <property type="taxonomic scope" value="Bacteria"/>
</dbReference>
<dbReference type="STRING" id="521097.Coch_1825"/>
<proteinExistence type="predicted"/>
<keyword evidence="1" id="KW-1133">Transmembrane helix</keyword>
<organism evidence="2 3">
    <name type="scientific">Capnocytophaga ochracea (strain ATCC 27872 / DSM 7271 / CCUG 9716 / JCM 12966 / NCTC 12371 / SS31 / VPI 2845)</name>
    <name type="common">Bacteroides ochraceus</name>
    <dbReference type="NCBI Taxonomy" id="521097"/>
    <lineage>
        <taxon>Bacteria</taxon>
        <taxon>Pseudomonadati</taxon>
        <taxon>Bacteroidota</taxon>
        <taxon>Flavobacteriia</taxon>
        <taxon>Flavobacteriales</taxon>
        <taxon>Flavobacteriaceae</taxon>
        <taxon>Capnocytophaga</taxon>
    </lineage>
</organism>
<gene>
    <name evidence="2" type="ordered locus">Coch_1825</name>
</gene>
<dbReference type="AlphaFoldDB" id="C7M8J1"/>
<keyword evidence="1" id="KW-0812">Transmembrane</keyword>
<feature type="transmembrane region" description="Helical" evidence="1">
    <location>
        <begin position="45"/>
        <end position="65"/>
    </location>
</feature>
<dbReference type="EMBL" id="CP001632">
    <property type="protein sequence ID" value="ACU93370.1"/>
    <property type="molecule type" value="Genomic_DNA"/>
</dbReference>
<protein>
    <submittedName>
        <fullName evidence="2">Membrane protein</fullName>
    </submittedName>
</protein>
<dbReference type="HOGENOM" id="CLU_124415_0_0_10"/>
<keyword evidence="1" id="KW-0472">Membrane</keyword>
<evidence type="ECO:0000313" key="3">
    <source>
        <dbReference type="Proteomes" id="UP000006650"/>
    </source>
</evidence>
<dbReference type="Pfam" id="PF13858">
    <property type="entry name" value="DUF4199"/>
    <property type="match status" value="1"/>
</dbReference>
<sequence length="183" mass="19933">MFMETKNVNFLSIALRNGILLGVACVVLSVLLYVTNLLYTGSFLIGAITWLLNLAICVVFIVMAVQQYKTANDGFLTVGEAIKVGIVTALVGGVIAAIYSVIYTTVIDPNYYEKVVEVTMEKMSAFTSNFSEEQMEELREKTLESKPSVVWTFFSSILGSAIGGVIISAIVGAVKKKERPMPL</sequence>
<dbReference type="InterPro" id="IPR025250">
    <property type="entry name" value="DUF4199"/>
</dbReference>
<feature type="transmembrane region" description="Helical" evidence="1">
    <location>
        <begin position="20"/>
        <end position="39"/>
    </location>
</feature>
<dbReference type="Proteomes" id="UP000006650">
    <property type="component" value="Chromosome"/>
</dbReference>
<evidence type="ECO:0000256" key="1">
    <source>
        <dbReference type="SAM" id="Phobius"/>
    </source>
</evidence>
<keyword evidence="3" id="KW-1185">Reference proteome</keyword>
<dbReference type="KEGG" id="coc:Coch_1825"/>
<feature type="transmembrane region" description="Helical" evidence="1">
    <location>
        <begin position="86"/>
        <end position="106"/>
    </location>
</feature>
<feature type="transmembrane region" description="Helical" evidence="1">
    <location>
        <begin position="149"/>
        <end position="174"/>
    </location>
</feature>
<evidence type="ECO:0000313" key="2">
    <source>
        <dbReference type="EMBL" id="ACU93370.1"/>
    </source>
</evidence>
<dbReference type="RefSeq" id="WP_015782863.1">
    <property type="nucleotide sequence ID" value="NC_013162.1"/>
</dbReference>
<accession>C7M8J1</accession>